<evidence type="ECO:0000313" key="2">
    <source>
        <dbReference type="Proteomes" id="UP000030762"/>
    </source>
</evidence>
<organism evidence="1 2">
    <name type="scientific">Saprolegnia diclina (strain VS20)</name>
    <dbReference type="NCBI Taxonomy" id="1156394"/>
    <lineage>
        <taxon>Eukaryota</taxon>
        <taxon>Sar</taxon>
        <taxon>Stramenopiles</taxon>
        <taxon>Oomycota</taxon>
        <taxon>Saprolegniomycetes</taxon>
        <taxon>Saprolegniales</taxon>
        <taxon>Saprolegniaceae</taxon>
        <taxon>Saprolegnia</taxon>
    </lineage>
</organism>
<keyword evidence="2" id="KW-1185">Reference proteome</keyword>
<accession>T0RQI3</accession>
<proteinExistence type="predicted"/>
<dbReference type="eggNOG" id="ENOG502REKV">
    <property type="taxonomic scope" value="Eukaryota"/>
</dbReference>
<dbReference type="RefSeq" id="XP_008611720.1">
    <property type="nucleotide sequence ID" value="XM_008613498.1"/>
</dbReference>
<dbReference type="GeneID" id="19948379"/>
<dbReference type="VEuPathDB" id="FungiDB:SDRG_07652"/>
<dbReference type="Proteomes" id="UP000030762">
    <property type="component" value="Unassembled WGS sequence"/>
</dbReference>
<dbReference type="OrthoDB" id="60105at2759"/>
<name>T0RQI3_SAPDV</name>
<dbReference type="AlphaFoldDB" id="T0RQI3"/>
<sequence length="922" mass="101260">MKMLLPTLSANPAEAVLRQLLASAAELVAADEMTDARRTYLEARQSYVRLKLQVFGEPTQQEPSSPRKSSLLQALPPSCESLGEKLREIGVALGSASWAALQAAMEAKTWDIAQLAECLIYMPTPEAWALYVEKRSVMAAALVSGLHPTLTQYTDAVAAFLRADVDVVAILCDDKTTLVSAFTSAKSPIADVGDRLSHLVATAYAPPLQELVEKAVTYLTTDVNAWMLVKDTVSASVVHFGDVRFHTGKKRTFEYRYANAGQQVAPPPTPTSSMASMSSIARINVRLNSITGSRPSLTMQMARTAKVKVLLADPCVHGVWRFVHIDRGGFADHPIPSSLRRCLFVYFDDLDLIASHCKRKGKLEFCIGWHVLACVKTATEVVWVNAIIDAVQSDAGTCTVVNATTQKRYDEYLIMDTHVRLAPTDPKCRIHSGQRWLNLMDDVTRAVGALVKALPASVDLDALHRQLWSALAPPMRVADYIFSRYLRTVLHAARTTSSPGVSSAVILGSFDATGLYSTAIHSTSALDEYTLRAQAETLALILHDITESLSPCIQTGGFAEVLRLYAQVVQEEVTAFAHALQRLLTEHALSMDAVLEGGVGLIVLLDTWRLSRTQLRPSLDRSAAAMHWTIETLDKIERVISDLVATSLHYVHSFILHECASIYLPSVVHQEWYAIKPYFNNTRISAGLQAMVLRFTRLLLKLKASAAGLGHSRQLALDMLGSLSVHMVQSVLELYSTLTPSRGRLEQYRIDGLYFVLGFYSSLRACVLDLGVAADSSWLRQCAEGLVAFLSRLALLFGPLSAIEHYASTTKSFKRTLPGILGAYALLDRLVTPVLASLKCAITDHASSKYPWHLHALVPDIAALLTLDLDWAGILDECSVSKWETATWLKMRREMVSCTYPALTPDECVTKARLLTLLGEPA</sequence>
<gene>
    <name evidence="1" type="ORF">SDRG_07652</name>
</gene>
<dbReference type="InParanoid" id="T0RQI3"/>
<protein>
    <submittedName>
        <fullName evidence="1">Uncharacterized protein</fullName>
    </submittedName>
</protein>
<evidence type="ECO:0000313" key="1">
    <source>
        <dbReference type="EMBL" id="EQC34848.1"/>
    </source>
</evidence>
<dbReference type="EMBL" id="JH767153">
    <property type="protein sequence ID" value="EQC34848.1"/>
    <property type="molecule type" value="Genomic_DNA"/>
</dbReference>
<reference evidence="1 2" key="1">
    <citation type="submission" date="2012-04" db="EMBL/GenBank/DDBJ databases">
        <title>The Genome Sequence of Saprolegnia declina VS20.</title>
        <authorList>
            <consortium name="The Broad Institute Genome Sequencing Platform"/>
            <person name="Russ C."/>
            <person name="Nusbaum C."/>
            <person name="Tyler B."/>
            <person name="van West P."/>
            <person name="Dieguez-Uribeondo J."/>
            <person name="de Bruijn I."/>
            <person name="Tripathy S."/>
            <person name="Jiang R."/>
            <person name="Young S.K."/>
            <person name="Zeng Q."/>
            <person name="Gargeya S."/>
            <person name="Fitzgerald M."/>
            <person name="Haas B."/>
            <person name="Abouelleil A."/>
            <person name="Alvarado L."/>
            <person name="Arachchi H.M."/>
            <person name="Berlin A."/>
            <person name="Chapman S.B."/>
            <person name="Goldberg J."/>
            <person name="Griggs A."/>
            <person name="Gujja S."/>
            <person name="Hansen M."/>
            <person name="Howarth C."/>
            <person name="Imamovic A."/>
            <person name="Larimer J."/>
            <person name="McCowen C."/>
            <person name="Montmayeur A."/>
            <person name="Murphy C."/>
            <person name="Neiman D."/>
            <person name="Pearson M."/>
            <person name="Priest M."/>
            <person name="Roberts A."/>
            <person name="Saif S."/>
            <person name="Shea T."/>
            <person name="Sisk P."/>
            <person name="Sykes S."/>
            <person name="Wortman J."/>
            <person name="Nusbaum C."/>
            <person name="Birren B."/>
        </authorList>
    </citation>
    <scope>NUCLEOTIDE SEQUENCE [LARGE SCALE GENOMIC DNA]</scope>
    <source>
        <strain evidence="1 2">VS20</strain>
    </source>
</reference>